<dbReference type="FunFam" id="3.90.950.10:FF:000001">
    <property type="entry name" value="dITP/XTP pyrophosphatase"/>
    <property type="match status" value="1"/>
</dbReference>
<dbReference type="HAMAP" id="MF_01405">
    <property type="entry name" value="Non_canon_purine_NTPase"/>
    <property type="match status" value="1"/>
</dbReference>
<feature type="binding site" evidence="10">
    <location>
        <position position="79"/>
    </location>
    <ligand>
        <name>substrate</name>
    </ligand>
</feature>
<dbReference type="GO" id="GO:0035870">
    <property type="term" value="F:dITP diphosphatase activity"/>
    <property type="evidence" value="ECO:0007669"/>
    <property type="project" value="UniProtKB-UniRule"/>
</dbReference>
<dbReference type="Pfam" id="PF01725">
    <property type="entry name" value="Ham1p_like"/>
    <property type="match status" value="1"/>
</dbReference>
<comment type="cofactor">
    <cofactor evidence="10">
        <name>Mg(2+)</name>
        <dbReference type="ChEBI" id="CHEBI:18420"/>
    </cofactor>
    <text evidence="10">Binds 1 Mg(2+) ion per subunit.</text>
</comment>
<comment type="function">
    <text evidence="10">Pyrophosphatase that catalyzes the hydrolysis of nucleoside triphosphates to their monophosphate derivatives, with a high preference for the non-canonical purine nucleotides XTP (xanthosine triphosphate), dITP (deoxyinosine triphosphate) and ITP. Seems to function as a house-cleaning enzyme that removes non-canonical purine nucleotides from the nucleotide pool, thus preventing their incorporation into DNA/RNA and avoiding chromosomal lesions.</text>
</comment>
<feature type="binding site" evidence="10">
    <location>
        <position position="187"/>
    </location>
    <ligand>
        <name>substrate</name>
    </ligand>
</feature>
<keyword evidence="12" id="KW-1185">Reference proteome</keyword>
<dbReference type="OrthoDB" id="9807456at2"/>
<evidence type="ECO:0000256" key="10">
    <source>
        <dbReference type="HAMAP-Rule" id="MF_01405"/>
    </source>
</evidence>
<dbReference type="GO" id="GO:0009146">
    <property type="term" value="P:purine nucleoside triphosphate catabolic process"/>
    <property type="evidence" value="ECO:0007669"/>
    <property type="project" value="UniProtKB-UniRule"/>
</dbReference>
<dbReference type="EC" id="3.6.1.66" evidence="10"/>
<dbReference type="InterPro" id="IPR020922">
    <property type="entry name" value="dITP/XTP_pyrophosphatase"/>
</dbReference>
<name>A0A4R3MEL7_9HYPH</name>
<dbReference type="InterPro" id="IPR002637">
    <property type="entry name" value="RdgB/HAM1"/>
</dbReference>
<feature type="binding site" evidence="10">
    <location>
        <position position="78"/>
    </location>
    <ligand>
        <name>Mg(2+)</name>
        <dbReference type="ChEBI" id="CHEBI:18420"/>
    </ligand>
</feature>
<reference evidence="11 12" key="1">
    <citation type="submission" date="2019-03" db="EMBL/GenBank/DDBJ databases">
        <title>Genomic Encyclopedia of Type Strains, Phase IV (KMG-IV): sequencing the most valuable type-strain genomes for metagenomic binning, comparative biology and taxonomic classification.</title>
        <authorList>
            <person name="Goeker M."/>
        </authorList>
    </citation>
    <scope>NUCLEOTIDE SEQUENCE [LARGE SCALE GENOMIC DNA]</scope>
    <source>
        <strain evidence="11 12">DSM 19345</strain>
    </source>
</reference>
<proteinExistence type="inferred from homology"/>
<keyword evidence="3 10" id="KW-0479">Metal-binding</keyword>
<evidence type="ECO:0000256" key="8">
    <source>
        <dbReference type="ARBA" id="ARBA00051875"/>
    </source>
</evidence>
<dbReference type="CDD" id="cd00515">
    <property type="entry name" value="HAM1"/>
    <property type="match status" value="1"/>
</dbReference>
<feature type="binding site" evidence="10">
    <location>
        <begin position="17"/>
        <end position="22"/>
    </location>
    <ligand>
        <name>substrate</name>
    </ligand>
</feature>
<comment type="caution">
    <text evidence="11">The sequence shown here is derived from an EMBL/GenBank/DDBJ whole genome shotgun (WGS) entry which is preliminary data.</text>
</comment>
<comment type="catalytic activity">
    <reaction evidence="9 10">
        <text>XTP + H2O = XMP + diphosphate + H(+)</text>
        <dbReference type="Rhea" id="RHEA:28610"/>
        <dbReference type="ChEBI" id="CHEBI:15377"/>
        <dbReference type="ChEBI" id="CHEBI:15378"/>
        <dbReference type="ChEBI" id="CHEBI:33019"/>
        <dbReference type="ChEBI" id="CHEBI:57464"/>
        <dbReference type="ChEBI" id="CHEBI:61314"/>
        <dbReference type="EC" id="3.6.1.66"/>
    </reaction>
</comment>
<dbReference type="RefSeq" id="WP_132805838.1">
    <property type="nucleotide sequence ID" value="NZ_SMAK01000003.1"/>
</dbReference>
<dbReference type="InterPro" id="IPR029001">
    <property type="entry name" value="ITPase-like_fam"/>
</dbReference>
<organism evidence="11 12">
    <name type="scientific">Tepidamorphus gemmatus</name>
    <dbReference type="NCBI Taxonomy" id="747076"/>
    <lineage>
        <taxon>Bacteria</taxon>
        <taxon>Pseudomonadati</taxon>
        <taxon>Pseudomonadota</taxon>
        <taxon>Alphaproteobacteria</taxon>
        <taxon>Hyphomicrobiales</taxon>
        <taxon>Tepidamorphaceae</taxon>
        <taxon>Tepidamorphus</taxon>
    </lineage>
</organism>
<feature type="active site" description="Proton acceptor" evidence="10">
    <location>
        <position position="78"/>
    </location>
</feature>
<evidence type="ECO:0000256" key="2">
    <source>
        <dbReference type="ARBA" id="ARBA00011738"/>
    </source>
</evidence>
<evidence type="ECO:0000256" key="3">
    <source>
        <dbReference type="ARBA" id="ARBA00022723"/>
    </source>
</evidence>
<dbReference type="AlphaFoldDB" id="A0A4R3MEL7"/>
<keyword evidence="7 10" id="KW-0546">Nucleotide metabolism</keyword>
<dbReference type="GO" id="GO:0000166">
    <property type="term" value="F:nucleotide binding"/>
    <property type="evidence" value="ECO:0007669"/>
    <property type="project" value="UniProtKB-KW"/>
</dbReference>
<evidence type="ECO:0000256" key="6">
    <source>
        <dbReference type="ARBA" id="ARBA00022842"/>
    </source>
</evidence>
<dbReference type="Proteomes" id="UP000295678">
    <property type="component" value="Unassembled WGS sequence"/>
</dbReference>
<sequence length="217" mass="22608">MAAGRRRLDPGRLVIATHNRGKLAEIAALVGPLGFDPVAASDLGLPEPEETGDSFEANAALKALAAATAVSLPALADDSGLCVAALGGQPGIHSARWAGSDRDFARAMRNIEERLQQKGATGPDARRACFVAVLALAWPDGHVETVRGEVHGTLVWPPRGSAGFGYDPMFLPDGESRTFGEMSAAEKHGWSPGDPERPGLSHRARAFAALVEACLAG</sequence>
<dbReference type="SUPFAM" id="SSF52972">
    <property type="entry name" value="ITPase-like"/>
    <property type="match status" value="1"/>
</dbReference>
<keyword evidence="4 10" id="KW-0547">Nucleotide-binding</keyword>
<dbReference type="GO" id="GO:0046872">
    <property type="term" value="F:metal ion binding"/>
    <property type="evidence" value="ECO:0007669"/>
    <property type="project" value="UniProtKB-KW"/>
</dbReference>
<evidence type="ECO:0000256" key="9">
    <source>
        <dbReference type="ARBA" id="ARBA00052017"/>
    </source>
</evidence>
<evidence type="ECO:0000313" key="11">
    <source>
        <dbReference type="EMBL" id="TCT11951.1"/>
    </source>
</evidence>
<dbReference type="Gene3D" id="3.90.950.10">
    <property type="match status" value="1"/>
</dbReference>
<dbReference type="GO" id="GO:0036222">
    <property type="term" value="F:XTP diphosphatase activity"/>
    <property type="evidence" value="ECO:0007669"/>
    <property type="project" value="UniProtKB-UniRule"/>
</dbReference>
<dbReference type="GO" id="GO:0036220">
    <property type="term" value="F:ITP diphosphatase activity"/>
    <property type="evidence" value="ECO:0007669"/>
    <property type="project" value="UniProtKB-UniRule"/>
</dbReference>
<comment type="catalytic activity">
    <reaction evidence="8 10">
        <text>dITP + H2O = dIMP + diphosphate + H(+)</text>
        <dbReference type="Rhea" id="RHEA:28342"/>
        <dbReference type="ChEBI" id="CHEBI:15377"/>
        <dbReference type="ChEBI" id="CHEBI:15378"/>
        <dbReference type="ChEBI" id="CHEBI:33019"/>
        <dbReference type="ChEBI" id="CHEBI:61194"/>
        <dbReference type="ChEBI" id="CHEBI:61382"/>
        <dbReference type="EC" id="3.6.1.66"/>
    </reaction>
</comment>
<feature type="binding site" evidence="10">
    <location>
        <position position="49"/>
    </location>
    <ligand>
        <name>Mg(2+)</name>
        <dbReference type="ChEBI" id="CHEBI:18420"/>
    </ligand>
</feature>
<evidence type="ECO:0000256" key="4">
    <source>
        <dbReference type="ARBA" id="ARBA00022741"/>
    </source>
</evidence>
<evidence type="ECO:0000313" key="12">
    <source>
        <dbReference type="Proteomes" id="UP000295678"/>
    </source>
</evidence>
<evidence type="ECO:0000256" key="7">
    <source>
        <dbReference type="ARBA" id="ARBA00023080"/>
    </source>
</evidence>
<dbReference type="PANTHER" id="PTHR11067">
    <property type="entry name" value="INOSINE TRIPHOSPHATE PYROPHOSPHATASE/HAM1 PROTEIN"/>
    <property type="match status" value="1"/>
</dbReference>
<feature type="binding site" evidence="10">
    <location>
        <begin position="202"/>
        <end position="203"/>
    </location>
    <ligand>
        <name>substrate</name>
    </ligand>
</feature>
<dbReference type="GO" id="GO:0017111">
    <property type="term" value="F:ribonucleoside triphosphate phosphatase activity"/>
    <property type="evidence" value="ECO:0007669"/>
    <property type="project" value="InterPro"/>
</dbReference>
<keyword evidence="5 10" id="KW-0378">Hydrolase</keyword>
<comment type="subunit">
    <text evidence="2 10">Homodimer.</text>
</comment>
<dbReference type="GO" id="GO:0005829">
    <property type="term" value="C:cytosol"/>
    <property type="evidence" value="ECO:0007669"/>
    <property type="project" value="TreeGrafter"/>
</dbReference>
<protein>
    <recommendedName>
        <fullName evidence="10">dITP/XTP pyrophosphatase</fullName>
        <ecNumber evidence="10">3.6.1.66</ecNumber>
    </recommendedName>
    <alternativeName>
        <fullName evidence="10">Non-canonical purine NTP pyrophosphatase</fullName>
    </alternativeName>
    <alternativeName>
        <fullName evidence="10">Non-standard purine NTP pyrophosphatase</fullName>
    </alternativeName>
    <alternativeName>
        <fullName evidence="10">Nucleoside-triphosphate diphosphatase</fullName>
    </alternativeName>
    <alternativeName>
        <fullName evidence="10">Nucleoside-triphosphate pyrophosphatase</fullName>
        <shortName evidence="10">NTPase</shortName>
    </alternativeName>
</protein>
<dbReference type="GO" id="GO:0009117">
    <property type="term" value="P:nucleotide metabolic process"/>
    <property type="evidence" value="ECO:0007669"/>
    <property type="project" value="UniProtKB-KW"/>
</dbReference>
<comment type="catalytic activity">
    <reaction evidence="10">
        <text>ITP + H2O = IMP + diphosphate + H(+)</text>
        <dbReference type="Rhea" id="RHEA:29399"/>
        <dbReference type="ChEBI" id="CHEBI:15377"/>
        <dbReference type="ChEBI" id="CHEBI:15378"/>
        <dbReference type="ChEBI" id="CHEBI:33019"/>
        <dbReference type="ChEBI" id="CHEBI:58053"/>
        <dbReference type="ChEBI" id="CHEBI:61402"/>
        <dbReference type="EC" id="3.6.1.66"/>
    </reaction>
</comment>
<feature type="binding site" evidence="10">
    <location>
        <begin position="164"/>
        <end position="167"/>
    </location>
    <ligand>
        <name>substrate</name>
    </ligand>
</feature>
<keyword evidence="6 10" id="KW-0460">Magnesium</keyword>
<gene>
    <name evidence="11" type="ORF">EDC22_103264</name>
</gene>
<accession>A0A4R3MEL7</accession>
<evidence type="ECO:0000256" key="5">
    <source>
        <dbReference type="ARBA" id="ARBA00022801"/>
    </source>
</evidence>
<comment type="similarity">
    <text evidence="1 10">Belongs to the HAM1 NTPase family.</text>
</comment>
<evidence type="ECO:0000256" key="1">
    <source>
        <dbReference type="ARBA" id="ARBA00008023"/>
    </source>
</evidence>
<dbReference type="EMBL" id="SMAK01000003">
    <property type="protein sequence ID" value="TCT11951.1"/>
    <property type="molecule type" value="Genomic_DNA"/>
</dbReference>
<dbReference type="PANTHER" id="PTHR11067:SF9">
    <property type="entry name" value="INOSINE TRIPHOSPHATE PYROPHOSPHATASE"/>
    <property type="match status" value="1"/>
</dbReference>